<dbReference type="GO" id="GO:0008782">
    <property type="term" value="F:adenosylhomocysteine nucleosidase activity"/>
    <property type="evidence" value="ECO:0007669"/>
    <property type="project" value="TreeGrafter"/>
</dbReference>
<dbReference type="GO" id="GO:0009116">
    <property type="term" value="P:nucleoside metabolic process"/>
    <property type="evidence" value="ECO:0007669"/>
    <property type="project" value="InterPro"/>
</dbReference>
<dbReference type="PANTHER" id="PTHR46832">
    <property type="entry name" value="5'-METHYLTHIOADENOSINE/S-ADENOSYLHOMOCYSTEINE NUCLEOSIDASE"/>
    <property type="match status" value="1"/>
</dbReference>
<dbReference type="CDD" id="cd17768">
    <property type="entry name" value="adenosylhopane_nucleosidase_HpnG-like"/>
    <property type="match status" value="1"/>
</dbReference>
<dbReference type="OrthoDB" id="2374434at2"/>
<keyword evidence="3" id="KW-1185">Reference proteome</keyword>
<dbReference type="PANTHER" id="PTHR46832:SF1">
    <property type="entry name" value="5'-METHYLTHIOADENOSINE_S-ADENOSYLHOMOCYSTEINE NUCLEOSIDASE"/>
    <property type="match status" value="1"/>
</dbReference>
<accession>A0A1R4GZJ3</accession>
<name>A0A1R4GZJ3_9GAMM</name>
<evidence type="ECO:0000313" key="3">
    <source>
        <dbReference type="Proteomes" id="UP000195442"/>
    </source>
</evidence>
<dbReference type="Proteomes" id="UP000195442">
    <property type="component" value="Unassembled WGS sequence"/>
</dbReference>
<dbReference type="AlphaFoldDB" id="A0A1R4GZJ3"/>
<dbReference type="EMBL" id="FUKJ01000020">
    <property type="protein sequence ID" value="SJM89423.1"/>
    <property type="molecule type" value="Genomic_DNA"/>
</dbReference>
<reference evidence="3" key="1">
    <citation type="submission" date="2017-02" db="EMBL/GenBank/DDBJ databases">
        <authorList>
            <person name="Daims H."/>
        </authorList>
    </citation>
    <scope>NUCLEOTIDE SEQUENCE [LARGE SCALE GENOMIC DNA]</scope>
</reference>
<dbReference type="GO" id="GO:0019284">
    <property type="term" value="P:L-methionine salvage from S-adenosylmethionine"/>
    <property type="evidence" value="ECO:0007669"/>
    <property type="project" value="TreeGrafter"/>
</dbReference>
<evidence type="ECO:0000313" key="2">
    <source>
        <dbReference type="EMBL" id="SJM89423.1"/>
    </source>
</evidence>
<feature type="domain" description="Nucleoside phosphorylase" evidence="1">
    <location>
        <begin position="4"/>
        <end position="172"/>
    </location>
</feature>
<dbReference type="RefSeq" id="WP_087145626.1">
    <property type="nucleotide sequence ID" value="NZ_FUKJ01000020.1"/>
</dbReference>
<proteinExistence type="predicted"/>
<evidence type="ECO:0000259" key="1">
    <source>
        <dbReference type="Pfam" id="PF01048"/>
    </source>
</evidence>
<protein>
    <submittedName>
        <fullName evidence="2">Hopanoid-associated phosphorylase</fullName>
    </submittedName>
</protein>
<dbReference type="GO" id="GO:0005829">
    <property type="term" value="C:cytosol"/>
    <property type="evidence" value="ECO:0007669"/>
    <property type="project" value="TreeGrafter"/>
</dbReference>
<gene>
    <name evidence="2" type="ORF">CRENPOLYSF2_1160009</name>
</gene>
<dbReference type="InterPro" id="IPR000845">
    <property type="entry name" value="Nucleoside_phosphorylase_d"/>
</dbReference>
<dbReference type="Gene3D" id="3.40.50.1580">
    <property type="entry name" value="Nucleoside phosphorylase domain"/>
    <property type="match status" value="1"/>
</dbReference>
<dbReference type="GO" id="GO:0008930">
    <property type="term" value="F:methylthioadenosine nucleosidase activity"/>
    <property type="evidence" value="ECO:0007669"/>
    <property type="project" value="TreeGrafter"/>
</dbReference>
<organism evidence="2 3">
    <name type="scientific">Crenothrix polyspora</name>
    <dbReference type="NCBI Taxonomy" id="360316"/>
    <lineage>
        <taxon>Bacteria</taxon>
        <taxon>Pseudomonadati</taxon>
        <taxon>Pseudomonadota</taxon>
        <taxon>Gammaproteobacteria</taxon>
        <taxon>Methylococcales</taxon>
        <taxon>Crenotrichaceae</taxon>
        <taxon>Crenothrix</taxon>
    </lineage>
</organism>
<sequence>MITGIVVALPEELATLTEKKIDKGHCVFIAKQLLVVYAGAGCHNAKIAAESLLAKGATHLISWGCAAGLSHVLRPGDLVLADTVMDTDDVKIAIDADWHDHSKQVLSKSGVVHAGCLLTTPHIVAPSKDKKQLHLKTGAIALDMESVAIAKVAQQHGVPFLAIRVIADSVNTSLPRAINNALNDQGEVVLKKLLLSIALNPVEIPRLIKLGLNFRAAKLTLKRIASQLNDVIAVKPGSSISA</sequence>
<dbReference type="InterPro" id="IPR035994">
    <property type="entry name" value="Nucleoside_phosphorylase_sf"/>
</dbReference>
<dbReference type="SUPFAM" id="SSF53167">
    <property type="entry name" value="Purine and uridine phosphorylases"/>
    <property type="match status" value="1"/>
</dbReference>
<dbReference type="Pfam" id="PF01048">
    <property type="entry name" value="PNP_UDP_1"/>
    <property type="match status" value="1"/>
</dbReference>